<dbReference type="EMBL" id="OIVN01001890">
    <property type="protein sequence ID" value="SPC98627.1"/>
    <property type="molecule type" value="Genomic_DNA"/>
</dbReference>
<dbReference type="PANTHER" id="PTHR14969:SF13">
    <property type="entry name" value="AT30094P"/>
    <property type="match status" value="1"/>
</dbReference>
<feature type="domain" description="Phosphatidic acid phosphatase type 2/haloperoxidase" evidence="2">
    <location>
        <begin position="72"/>
        <end position="211"/>
    </location>
</feature>
<dbReference type="SUPFAM" id="SSF48317">
    <property type="entry name" value="Acid phosphatase/Vanadium-dependent haloperoxidase"/>
    <property type="match status" value="1"/>
</dbReference>
<organism evidence="3">
    <name type="scientific">Fagus sylvatica</name>
    <name type="common">Beechnut</name>
    <dbReference type="NCBI Taxonomy" id="28930"/>
    <lineage>
        <taxon>Eukaryota</taxon>
        <taxon>Viridiplantae</taxon>
        <taxon>Streptophyta</taxon>
        <taxon>Embryophyta</taxon>
        <taxon>Tracheophyta</taxon>
        <taxon>Spermatophyta</taxon>
        <taxon>Magnoliopsida</taxon>
        <taxon>eudicotyledons</taxon>
        <taxon>Gunneridae</taxon>
        <taxon>Pentapetalae</taxon>
        <taxon>rosids</taxon>
        <taxon>fabids</taxon>
        <taxon>Fagales</taxon>
        <taxon>Fagaceae</taxon>
        <taxon>Fagus</taxon>
    </lineage>
</organism>
<evidence type="ECO:0000256" key="1">
    <source>
        <dbReference type="SAM" id="Phobius"/>
    </source>
</evidence>
<reference evidence="3" key="1">
    <citation type="submission" date="2018-02" db="EMBL/GenBank/DDBJ databases">
        <authorList>
            <person name="Cohen D.B."/>
            <person name="Kent A.D."/>
        </authorList>
    </citation>
    <scope>NUCLEOTIDE SEQUENCE</scope>
</reference>
<gene>
    <name evidence="3" type="ORF">FSB_LOCUS26509</name>
</gene>
<dbReference type="SMART" id="SM00014">
    <property type="entry name" value="acidPPc"/>
    <property type="match status" value="1"/>
</dbReference>
<dbReference type="Gene3D" id="1.20.144.10">
    <property type="entry name" value="Phosphatidic acid phosphatase type 2/haloperoxidase"/>
    <property type="match status" value="1"/>
</dbReference>
<keyword evidence="1" id="KW-0472">Membrane</keyword>
<dbReference type="InterPro" id="IPR000326">
    <property type="entry name" value="PAP2/HPO"/>
</dbReference>
<sequence length="216" mass="24345">MNPSPPPSKSTKTTTTATMPFFLRQLITVDTTISYHLYTIAQPLLPHSFLILLELSAYFSFLFIISLALLLIPYTPLTLGLLLDLPLIRFIKFLVCRSRPRYDINTNPAFYYRKQDSFPSGHASRVCLVAALLHLSAEAIIATLVELRSSGTGSVDKWISWDESKTVNFVVGVAWFWAVVTSVSRVVLGRHFFFDVFAGACVGVLEALFVFHFLWF</sequence>
<protein>
    <recommendedName>
        <fullName evidence="2">Phosphatidic acid phosphatase type 2/haloperoxidase domain-containing protein</fullName>
    </recommendedName>
</protein>
<dbReference type="InterPro" id="IPR036938">
    <property type="entry name" value="PAP2/HPO_sf"/>
</dbReference>
<feature type="transmembrane region" description="Helical" evidence="1">
    <location>
        <begin position="58"/>
        <end position="83"/>
    </location>
</feature>
<accession>A0A2N9G7K2</accession>
<dbReference type="PANTHER" id="PTHR14969">
    <property type="entry name" value="SPHINGOSINE-1-PHOSPHATE PHOSPHOHYDROLASE"/>
    <property type="match status" value="1"/>
</dbReference>
<proteinExistence type="predicted"/>
<dbReference type="GO" id="GO:0042392">
    <property type="term" value="F:sphingosine-1-phosphate phosphatase activity"/>
    <property type="evidence" value="ECO:0007669"/>
    <property type="project" value="TreeGrafter"/>
</dbReference>
<feature type="transmembrane region" description="Helical" evidence="1">
    <location>
        <begin position="193"/>
        <end position="215"/>
    </location>
</feature>
<keyword evidence="1" id="KW-0812">Transmembrane</keyword>
<evidence type="ECO:0000313" key="3">
    <source>
        <dbReference type="EMBL" id="SPC98627.1"/>
    </source>
</evidence>
<dbReference type="AlphaFoldDB" id="A0A2N9G7K2"/>
<dbReference type="Pfam" id="PF01569">
    <property type="entry name" value="PAP2"/>
    <property type="match status" value="1"/>
</dbReference>
<feature type="transmembrane region" description="Helical" evidence="1">
    <location>
        <begin position="167"/>
        <end position="188"/>
    </location>
</feature>
<keyword evidence="1" id="KW-1133">Transmembrane helix</keyword>
<name>A0A2N9G7K2_FAGSY</name>
<evidence type="ECO:0000259" key="2">
    <source>
        <dbReference type="SMART" id="SM00014"/>
    </source>
</evidence>